<comment type="caution">
    <text evidence="3">The sequence shown here is derived from an EMBL/GenBank/DDBJ whole genome shotgun (WGS) entry which is preliminary data.</text>
</comment>
<accession>A0ABV2D3K4</accession>
<protein>
    <submittedName>
        <fullName evidence="3">MaoC family dehydratase N-terminal domain-containing protein</fullName>
    </submittedName>
</protein>
<organism evidence="3 4">
    <name type="scientific">Novosphingobium kalidii</name>
    <dbReference type="NCBI Taxonomy" id="3230299"/>
    <lineage>
        <taxon>Bacteria</taxon>
        <taxon>Pseudomonadati</taxon>
        <taxon>Pseudomonadota</taxon>
        <taxon>Alphaproteobacteria</taxon>
        <taxon>Sphingomonadales</taxon>
        <taxon>Sphingomonadaceae</taxon>
        <taxon>Novosphingobium</taxon>
    </lineage>
</organism>
<gene>
    <name evidence="3" type="ORF">ABVV53_13515</name>
</gene>
<dbReference type="Gene3D" id="3.10.129.10">
    <property type="entry name" value="Hotdog Thioesterase"/>
    <property type="match status" value="2"/>
</dbReference>
<reference evidence="3 4" key="1">
    <citation type="submission" date="2024-07" db="EMBL/GenBank/DDBJ databases">
        <title>Novosphingobium kalidii RD2P27.</title>
        <authorList>
            <person name="Sun J.-Q."/>
        </authorList>
    </citation>
    <scope>NUCLEOTIDE SEQUENCE [LARGE SCALE GENOMIC DNA]</scope>
    <source>
        <strain evidence="3 4">RD2P27</strain>
    </source>
</reference>
<keyword evidence="4" id="KW-1185">Reference proteome</keyword>
<sequence>MTDRTLDTSDLDDYMGKPLEPGRMKEPLHNNDFRRWAQAMHYPNLLHYDTEFSAEGRYGKLVAPQSFAVATDDGHGATPACVGRIPGSHLIFGGDEWWFFGPRIFAGDMIVNERIPFDYVVKETKFAGPTCFQRGDNNYYNQAGDFVARQRSTGIRYRNDLAVEMASLTQTEDPVWSPEQLEELQDRKFAWIKSLHDLGHGKRFWEDVEIGDALPERVFGPHTIASFTTEWRAYLFTIWGGTHRVNPDFEAMGFDPAMAGHENDGVMERINPELTDGAYFGPSRGHLFPEWARYIGMPRGYGYGASMGAWIIDYLAGWAGEWGQVVHSNAFYRGPAFTGDITIQNATVSDKLTDDEGRSIVQVDCKMTNQLGTTMATAIAEIELPRKSSGSPLAGGAKGSGE</sequence>
<dbReference type="SUPFAM" id="SSF54637">
    <property type="entry name" value="Thioesterase/thiol ester dehydrase-isomerase"/>
    <property type="match status" value="2"/>
</dbReference>
<evidence type="ECO:0000256" key="1">
    <source>
        <dbReference type="SAM" id="MobiDB-lite"/>
    </source>
</evidence>
<dbReference type="EMBL" id="JBEWLY010000021">
    <property type="protein sequence ID" value="MET1756458.1"/>
    <property type="molecule type" value="Genomic_DNA"/>
</dbReference>
<dbReference type="RefSeq" id="WP_353984948.1">
    <property type="nucleotide sequence ID" value="NZ_JBEWLY010000021.1"/>
</dbReference>
<dbReference type="Proteomes" id="UP001548713">
    <property type="component" value="Unassembled WGS sequence"/>
</dbReference>
<evidence type="ECO:0000313" key="4">
    <source>
        <dbReference type="Proteomes" id="UP001548713"/>
    </source>
</evidence>
<proteinExistence type="predicted"/>
<dbReference type="InterPro" id="IPR029069">
    <property type="entry name" value="HotDog_dom_sf"/>
</dbReference>
<feature type="region of interest" description="Disordered" evidence="1">
    <location>
        <begin position="1"/>
        <end position="21"/>
    </location>
</feature>
<dbReference type="Pfam" id="PF13452">
    <property type="entry name" value="FAS1_DH_region"/>
    <property type="match status" value="1"/>
</dbReference>
<evidence type="ECO:0000313" key="3">
    <source>
        <dbReference type="EMBL" id="MET1756458.1"/>
    </source>
</evidence>
<name>A0ABV2D3K4_9SPHN</name>
<feature type="domain" description="FAS1-like dehydratase" evidence="2">
    <location>
        <begin position="23"/>
        <end position="149"/>
    </location>
</feature>
<dbReference type="InterPro" id="IPR039569">
    <property type="entry name" value="FAS1-like_DH_region"/>
</dbReference>
<evidence type="ECO:0000259" key="2">
    <source>
        <dbReference type="Pfam" id="PF13452"/>
    </source>
</evidence>